<dbReference type="Gene3D" id="3.40.47.10">
    <property type="match status" value="1"/>
</dbReference>
<dbReference type="PANTHER" id="PTHR18919:SF156">
    <property type="entry name" value="ACETYL-COA ACETYLTRANSFERASE, MITOCHONDRIAL"/>
    <property type="match status" value="1"/>
</dbReference>
<dbReference type="SUPFAM" id="SSF53901">
    <property type="entry name" value="Thiolase-like"/>
    <property type="match status" value="2"/>
</dbReference>
<keyword evidence="5" id="KW-0479">Metal-binding</keyword>
<dbReference type="InterPro" id="IPR016039">
    <property type="entry name" value="Thiolase-like"/>
</dbReference>
<evidence type="ECO:0000259" key="11">
    <source>
        <dbReference type="Pfam" id="PF00108"/>
    </source>
</evidence>
<dbReference type="InterPro" id="IPR020616">
    <property type="entry name" value="Thiolase_N"/>
</dbReference>
<accession>A0AAD1DPA8</accession>
<dbReference type="KEGG" id="cnk:EG343_02540"/>
<keyword evidence="6" id="KW-0809">Transit peptide</keyword>
<dbReference type="PROSITE" id="PS00098">
    <property type="entry name" value="THIOLASE_1"/>
    <property type="match status" value="1"/>
</dbReference>
<evidence type="ECO:0000259" key="12">
    <source>
        <dbReference type="Pfam" id="PF02803"/>
    </source>
</evidence>
<feature type="active site" description="Proton acceptor" evidence="9">
    <location>
        <position position="348"/>
    </location>
</feature>
<dbReference type="GO" id="GO:0003985">
    <property type="term" value="F:acetyl-CoA C-acetyltransferase activity"/>
    <property type="evidence" value="ECO:0007669"/>
    <property type="project" value="UniProtKB-EC"/>
</dbReference>
<dbReference type="FunFam" id="3.40.47.10:FF:000007">
    <property type="entry name" value="acetyl-CoA acetyltransferase, mitochondrial"/>
    <property type="match status" value="1"/>
</dbReference>
<evidence type="ECO:0000256" key="10">
    <source>
        <dbReference type="RuleBase" id="RU003557"/>
    </source>
</evidence>
<dbReference type="AlphaFoldDB" id="A0AAD1DPA8"/>
<evidence type="ECO:0000256" key="1">
    <source>
        <dbReference type="ARBA" id="ARBA00010982"/>
    </source>
</evidence>
<gene>
    <name evidence="13" type="ORF">EG343_02540</name>
</gene>
<dbReference type="Pfam" id="PF00108">
    <property type="entry name" value="Thiolase_N"/>
    <property type="match status" value="1"/>
</dbReference>
<dbReference type="InterPro" id="IPR020615">
    <property type="entry name" value="Thiolase_acyl_enz_int_AS"/>
</dbReference>
<feature type="domain" description="Thiolase C-terminal" evidence="12">
    <location>
        <begin position="269"/>
        <end position="390"/>
    </location>
</feature>
<organism evidence="13 14">
    <name type="scientific">Chryseobacterium nakagawai</name>
    <dbReference type="NCBI Taxonomy" id="1241982"/>
    <lineage>
        <taxon>Bacteria</taxon>
        <taxon>Pseudomonadati</taxon>
        <taxon>Bacteroidota</taxon>
        <taxon>Flavobacteriia</taxon>
        <taxon>Flavobacteriales</taxon>
        <taxon>Weeksellaceae</taxon>
        <taxon>Chryseobacterium group</taxon>
        <taxon>Chryseobacterium</taxon>
    </lineage>
</organism>
<dbReference type="EC" id="2.3.1.9" evidence="3"/>
<dbReference type="InterPro" id="IPR020610">
    <property type="entry name" value="Thiolase_AS"/>
</dbReference>
<dbReference type="InterPro" id="IPR020613">
    <property type="entry name" value="Thiolase_CS"/>
</dbReference>
<dbReference type="GO" id="GO:0006635">
    <property type="term" value="P:fatty acid beta-oxidation"/>
    <property type="evidence" value="ECO:0007669"/>
    <property type="project" value="TreeGrafter"/>
</dbReference>
<feature type="active site" description="Acyl-thioester intermediate" evidence="9">
    <location>
        <position position="88"/>
    </location>
</feature>
<dbReference type="RefSeq" id="WP_123856058.1">
    <property type="nucleotide sequence ID" value="NZ_CP033923.1"/>
</dbReference>
<evidence type="ECO:0000256" key="8">
    <source>
        <dbReference type="ARBA" id="ARBA00023315"/>
    </source>
</evidence>
<dbReference type="Pfam" id="PF02803">
    <property type="entry name" value="Thiolase_C"/>
    <property type="match status" value="1"/>
</dbReference>
<dbReference type="Proteomes" id="UP000278288">
    <property type="component" value="Chromosome"/>
</dbReference>
<dbReference type="PROSITE" id="PS00737">
    <property type="entry name" value="THIOLASE_2"/>
    <property type="match status" value="1"/>
</dbReference>
<feature type="domain" description="Thiolase N-terminal" evidence="11">
    <location>
        <begin position="4"/>
        <end position="261"/>
    </location>
</feature>
<evidence type="ECO:0000256" key="6">
    <source>
        <dbReference type="ARBA" id="ARBA00022946"/>
    </source>
</evidence>
<dbReference type="GO" id="GO:0046872">
    <property type="term" value="F:metal ion binding"/>
    <property type="evidence" value="ECO:0007669"/>
    <property type="project" value="UniProtKB-KW"/>
</dbReference>
<keyword evidence="4 10" id="KW-0808">Transferase</keyword>
<sequence>MKEVFIVSAVRTPMGSFMGSLSTVPATKLGATAVKGALDKIGLDPANVQEIYMGNVLQAGEGQAPARQVALGAGLSINTPSTTVNKVCASGMKAVTMAAQAIKAGDAEVIVAGGMENMSLVPHYYNARVATKLGDIKMQDGMVLDGLTDVYNKVHMGVCAEKCAADYSIKREDQDNFAIESYKRSAKAWSEGKFNDEIVPVSIPQRKGEPVIFAEDEEYKAVNFDRITTLPTVFKKEEGTVTAANASTLNDGASALILVSKEKMEELGLKPLAKIVSYADAAQEPENFTTAPAKALPIALKKAGLEVSDIDFFEFNEAFSVVGLANNKILGLDASKVNVNGGAVALGHPLGSSGSRIIVTLINVLKQNNAKYGAAAICNGGGGASAIVIENI</sequence>
<evidence type="ECO:0000256" key="7">
    <source>
        <dbReference type="ARBA" id="ARBA00022958"/>
    </source>
</evidence>
<dbReference type="CDD" id="cd00751">
    <property type="entry name" value="thiolase"/>
    <property type="match status" value="1"/>
</dbReference>
<dbReference type="NCBIfam" id="TIGR01930">
    <property type="entry name" value="AcCoA-C-Actrans"/>
    <property type="match status" value="1"/>
</dbReference>
<evidence type="ECO:0000256" key="3">
    <source>
        <dbReference type="ARBA" id="ARBA00012705"/>
    </source>
</evidence>
<reference evidence="13 14" key="1">
    <citation type="submission" date="2018-11" db="EMBL/GenBank/DDBJ databases">
        <title>Proposal to divide the Flavobacteriaceae and reorganize its genera based on Amino Acid Identity values calculated from whole genome sequences.</title>
        <authorList>
            <person name="Nicholson A.C."/>
            <person name="Gulvik C.A."/>
            <person name="Whitney A.M."/>
            <person name="Humrighouse B.W."/>
            <person name="Bell M."/>
            <person name="Holmes B."/>
            <person name="Steigerwalt A.G."/>
            <person name="Villarma A."/>
            <person name="Sheth M."/>
            <person name="Batra D."/>
            <person name="Pryor J."/>
            <person name="Bernardet J.-F."/>
            <person name="Hugo C."/>
            <person name="Kampfer P."/>
            <person name="Newman J."/>
            <person name="McQuiston J.R."/>
        </authorList>
    </citation>
    <scope>NUCLEOTIDE SEQUENCE [LARGE SCALE GENOMIC DNA]</scope>
    <source>
        <strain evidence="13 14">G0041</strain>
    </source>
</reference>
<name>A0AAD1DPA8_CHRNA</name>
<dbReference type="InterPro" id="IPR020617">
    <property type="entry name" value="Thiolase_C"/>
</dbReference>
<evidence type="ECO:0000256" key="4">
    <source>
        <dbReference type="ARBA" id="ARBA00022679"/>
    </source>
</evidence>
<comment type="subunit">
    <text evidence="2">Homotetramer.</text>
</comment>
<comment type="similarity">
    <text evidence="1 10">Belongs to the thiolase-like superfamily. Thiolase family.</text>
</comment>
<evidence type="ECO:0000313" key="14">
    <source>
        <dbReference type="Proteomes" id="UP000278288"/>
    </source>
</evidence>
<evidence type="ECO:0000313" key="13">
    <source>
        <dbReference type="EMBL" id="AZA89583.1"/>
    </source>
</evidence>
<dbReference type="PIRSF" id="PIRSF000429">
    <property type="entry name" value="Ac-CoA_Ac_transf"/>
    <property type="match status" value="1"/>
</dbReference>
<proteinExistence type="inferred from homology"/>
<evidence type="ECO:0000256" key="9">
    <source>
        <dbReference type="PIRSR" id="PIRSR000429-1"/>
    </source>
</evidence>
<dbReference type="PANTHER" id="PTHR18919">
    <property type="entry name" value="ACETYL-COA C-ACYLTRANSFERASE"/>
    <property type="match status" value="1"/>
</dbReference>
<evidence type="ECO:0000256" key="2">
    <source>
        <dbReference type="ARBA" id="ARBA00011881"/>
    </source>
</evidence>
<feature type="active site" description="Proton acceptor" evidence="9">
    <location>
        <position position="378"/>
    </location>
</feature>
<keyword evidence="8 10" id="KW-0012">Acyltransferase</keyword>
<protein>
    <recommendedName>
        <fullName evidence="3">acetyl-CoA C-acetyltransferase</fullName>
        <ecNumber evidence="3">2.3.1.9</ecNumber>
    </recommendedName>
</protein>
<keyword evidence="14" id="KW-1185">Reference proteome</keyword>
<dbReference type="PROSITE" id="PS00099">
    <property type="entry name" value="THIOLASE_3"/>
    <property type="match status" value="1"/>
</dbReference>
<dbReference type="InterPro" id="IPR002155">
    <property type="entry name" value="Thiolase"/>
</dbReference>
<keyword evidence="7" id="KW-0630">Potassium</keyword>
<evidence type="ECO:0000256" key="5">
    <source>
        <dbReference type="ARBA" id="ARBA00022723"/>
    </source>
</evidence>
<dbReference type="EMBL" id="CP033923">
    <property type="protein sequence ID" value="AZA89583.1"/>
    <property type="molecule type" value="Genomic_DNA"/>
</dbReference>